<reference evidence="3" key="1">
    <citation type="submission" date="2016-06" db="UniProtKB">
        <authorList>
            <consortium name="WormBaseParasite"/>
        </authorList>
    </citation>
    <scope>IDENTIFICATION</scope>
</reference>
<name>A0A183CZP0_9BILA</name>
<sequence>MQRSGEVVLCAKSSSVLTSKQFICQSVKSATDCWQLQTGITVLLSRLWMPLSLLRRLVRGPLAALY</sequence>
<accession>A0A183CZP0</accession>
<dbReference type="WBParaSite" id="GPUH_0000193601-mRNA-1">
    <property type="protein sequence ID" value="GPUH_0000193601-mRNA-1"/>
    <property type="gene ID" value="GPUH_0000193601"/>
</dbReference>
<gene>
    <name evidence="1" type="ORF">GPUH_LOCUS1931</name>
</gene>
<proteinExistence type="predicted"/>
<evidence type="ECO:0000313" key="3">
    <source>
        <dbReference type="WBParaSite" id="GPUH_0000193601-mRNA-1"/>
    </source>
</evidence>
<dbReference type="EMBL" id="UYRT01002637">
    <property type="protein sequence ID" value="VDK31263.1"/>
    <property type="molecule type" value="Genomic_DNA"/>
</dbReference>
<organism evidence="3">
    <name type="scientific">Gongylonema pulchrum</name>
    <dbReference type="NCBI Taxonomy" id="637853"/>
    <lineage>
        <taxon>Eukaryota</taxon>
        <taxon>Metazoa</taxon>
        <taxon>Ecdysozoa</taxon>
        <taxon>Nematoda</taxon>
        <taxon>Chromadorea</taxon>
        <taxon>Rhabditida</taxon>
        <taxon>Spirurina</taxon>
        <taxon>Spiruromorpha</taxon>
        <taxon>Spiruroidea</taxon>
        <taxon>Gongylonematidae</taxon>
        <taxon>Gongylonema</taxon>
    </lineage>
</organism>
<dbReference type="AlphaFoldDB" id="A0A183CZP0"/>
<reference evidence="1 2" key="2">
    <citation type="submission" date="2018-11" db="EMBL/GenBank/DDBJ databases">
        <authorList>
            <consortium name="Pathogen Informatics"/>
        </authorList>
    </citation>
    <scope>NUCLEOTIDE SEQUENCE [LARGE SCALE GENOMIC DNA]</scope>
</reference>
<evidence type="ECO:0000313" key="1">
    <source>
        <dbReference type="EMBL" id="VDK31263.1"/>
    </source>
</evidence>
<keyword evidence="2" id="KW-1185">Reference proteome</keyword>
<dbReference type="Proteomes" id="UP000271098">
    <property type="component" value="Unassembled WGS sequence"/>
</dbReference>
<evidence type="ECO:0000313" key="2">
    <source>
        <dbReference type="Proteomes" id="UP000271098"/>
    </source>
</evidence>
<protein>
    <submittedName>
        <fullName evidence="1 3">Uncharacterized protein</fullName>
    </submittedName>
</protein>